<dbReference type="RefSeq" id="WP_052289746.1">
    <property type="nucleotide sequence ID" value="NZ_JTJC03000003.1"/>
</dbReference>
<keyword evidence="7" id="KW-0998">Cell outer membrane</keyword>
<organism evidence="8 9">
    <name type="scientific">Scytonema millei VB511283</name>
    <dbReference type="NCBI Taxonomy" id="1245923"/>
    <lineage>
        <taxon>Bacteria</taxon>
        <taxon>Bacillati</taxon>
        <taxon>Cyanobacteriota</taxon>
        <taxon>Cyanophyceae</taxon>
        <taxon>Nostocales</taxon>
        <taxon>Scytonemataceae</taxon>
        <taxon>Scytonema</taxon>
    </lineage>
</organism>
<keyword evidence="5" id="KW-0732">Signal</keyword>
<keyword evidence="6" id="KW-0472">Membrane</keyword>
<comment type="similarity">
    <text evidence="2">Belongs to the OmpP1/FadL family.</text>
</comment>
<dbReference type="InterPro" id="IPR005017">
    <property type="entry name" value="OMPP1/FadL/TodX"/>
</dbReference>
<proteinExistence type="inferred from homology"/>
<dbReference type="EMBL" id="JTJC03000003">
    <property type="protein sequence ID" value="NHC35608.1"/>
    <property type="molecule type" value="Genomic_DNA"/>
</dbReference>
<dbReference type="Proteomes" id="UP000031532">
    <property type="component" value="Unassembled WGS sequence"/>
</dbReference>
<dbReference type="PANTHER" id="PTHR35093">
    <property type="entry name" value="OUTER MEMBRANE PROTEIN NMB0088-RELATED"/>
    <property type="match status" value="1"/>
</dbReference>
<evidence type="ECO:0000256" key="2">
    <source>
        <dbReference type="ARBA" id="ARBA00008163"/>
    </source>
</evidence>
<reference evidence="8 9" key="1">
    <citation type="journal article" date="2015" name="Genome Announc.">
        <title>Draft Genome Sequence of the Terrestrial Cyanobacterium Scytonema millei VB511283, Isolated from Eastern India.</title>
        <authorList>
            <person name="Sen D."/>
            <person name="Chandrababunaidu M.M."/>
            <person name="Singh D."/>
            <person name="Sanghi N."/>
            <person name="Ghorai A."/>
            <person name="Mishra G.P."/>
            <person name="Madduluri M."/>
            <person name="Adhikary S.P."/>
            <person name="Tripathy S."/>
        </authorList>
    </citation>
    <scope>NUCLEOTIDE SEQUENCE [LARGE SCALE GENOMIC DNA]</scope>
    <source>
        <strain evidence="8 9">VB511283</strain>
    </source>
</reference>
<name>A0A9X5I4I3_9CYAN</name>
<accession>A0A9X5I4I3</accession>
<comment type="caution">
    <text evidence="8">The sequence shown here is derived from an EMBL/GenBank/DDBJ whole genome shotgun (WGS) entry which is preliminary data.</text>
</comment>
<dbReference type="Pfam" id="PF03349">
    <property type="entry name" value="Toluene_X"/>
    <property type="match status" value="1"/>
</dbReference>
<dbReference type="PANTHER" id="PTHR35093:SF3">
    <property type="entry name" value="LONG-CHAIN FATTY ACID TRANSPORT PROTEIN"/>
    <property type="match status" value="1"/>
</dbReference>
<keyword evidence="4" id="KW-0812">Transmembrane</keyword>
<dbReference type="GO" id="GO:0015483">
    <property type="term" value="F:long-chain fatty acid transporting porin activity"/>
    <property type="evidence" value="ECO:0007669"/>
    <property type="project" value="TreeGrafter"/>
</dbReference>
<evidence type="ECO:0000313" key="9">
    <source>
        <dbReference type="Proteomes" id="UP000031532"/>
    </source>
</evidence>
<dbReference type="GO" id="GO:0009279">
    <property type="term" value="C:cell outer membrane"/>
    <property type="evidence" value="ECO:0007669"/>
    <property type="project" value="UniProtKB-SubCell"/>
</dbReference>
<evidence type="ECO:0000256" key="7">
    <source>
        <dbReference type="ARBA" id="ARBA00023237"/>
    </source>
</evidence>
<dbReference type="OrthoDB" id="9922at2"/>
<protein>
    <submittedName>
        <fullName evidence="8">Aromatic hydrocarbon degradation protein</fullName>
    </submittedName>
</protein>
<evidence type="ECO:0000256" key="3">
    <source>
        <dbReference type="ARBA" id="ARBA00022452"/>
    </source>
</evidence>
<evidence type="ECO:0000313" key="8">
    <source>
        <dbReference type="EMBL" id="NHC35608.1"/>
    </source>
</evidence>
<evidence type="ECO:0000256" key="5">
    <source>
        <dbReference type="ARBA" id="ARBA00022729"/>
    </source>
</evidence>
<keyword evidence="9" id="KW-1185">Reference proteome</keyword>
<evidence type="ECO:0000256" key="4">
    <source>
        <dbReference type="ARBA" id="ARBA00022692"/>
    </source>
</evidence>
<comment type="subcellular location">
    <subcellularLocation>
        <location evidence="1">Cell outer membrane</location>
        <topology evidence="1">Multi-pass membrane protein</topology>
    </subcellularLocation>
</comment>
<evidence type="ECO:0000256" key="6">
    <source>
        <dbReference type="ARBA" id="ARBA00023136"/>
    </source>
</evidence>
<evidence type="ECO:0000256" key="1">
    <source>
        <dbReference type="ARBA" id="ARBA00004571"/>
    </source>
</evidence>
<dbReference type="Gene3D" id="2.40.160.60">
    <property type="entry name" value="Outer membrane protein transport protein (OMPP1/FadL/TodX)"/>
    <property type="match status" value="1"/>
</dbReference>
<dbReference type="SUPFAM" id="SSF56935">
    <property type="entry name" value="Porins"/>
    <property type="match status" value="1"/>
</dbReference>
<sequence>MRRTLQSIAALLPLFLALEFFGTTSTAVASGFAILEQSVRGLGSAFSNSAAADDASTIFFNPAGLTRLSNNSAIAAGYYISPTALFQDRGSVVVTGAPLTGGDGGDGGVDIFVPNFYAVWNASDRVKLGLGVNSPFGLKTRYDRDWVGRYYAINSELVTININPTVAAKLTDNLSLGAGINLQYAEAKLSNAIDFGLIGATRLRTAPQATDGSVELEGDDWSWGYNLGLLYEPNRKTRLGLAYRSAITHDLAGEADFNVPAAVSALTATGRFQDGSIDAELNLPDTLSLNAYHQISSRIALTGDVTWTNWSRFEELRVTFDNPVEPDNVQPENWHDTVRYSVGINYTLSPAWELRAGVAYDPSPVDSTYRSPRIPDNNRTWLAIGATFKASDAISFDVGYAHLFVDDSEIDLSSSTSGNLRGQIDSDVDVVGLQLTWQF</sequence>
<keyword evidence="3" id="KW-1134">Transmembrane beta strand</keyword>
<gene>
    <name evidence="8" type="ORF">QH73_0013205</name>
</gene>
<dbReference type="AlphaFoldDB" id="A0A9X5I4I3"/>